<dbReference type="AlphaFoldDB" id="A0A6N3CNJ0"/>
<evidence type="ECO:0000313" key="1">
    <source>
        <dbReference type="EMBL" id="VYU17114.1"/>
    </source>
</evidence>
<name>A0A6N3CNJ0_9CLOT</name>
<proteinExistence type="predicted"/>
<dbReference type="InterPro" id="IPR023213">
    <property type="entry name" value="CAT-like_dom_sf"/>
</dbReference>
<accession>A0A6N3CNJ0</accession>
<dbReference type="SUPFAM" id="SSF52777">
    <property type="entry name" value="CoA-dependent acyltransferases"/>
    <property type="match status" value="1"/>
</dbReference>
<dbReference type="EMBL" id="CACRTO010000017">
    <property type="protein sequence ID" value="VYU17114.1"/>
    <property type="molecule type" value="Genomic_DNA"/>
</dbReference>
<reference evidence="1" key="1">
    <citation type="submission" date="2019-11" db="EMBL/GenBank/DDBJ databases">
        <authorList>
            <person name="Feng L."/>
        </authorList>
    </citation>
    <scope>NUCLEOTIDE SEQUENCE</scope>
    <source>
        <strain evidence="1">CTertiumLFYP3</strain>
    </source>
</reference>
<dbReference type="RefSeq" id="WP_156626131.1">
    <property type="nucleotide sequence ID" value="NZ_CACRTO010000017.1"/>
</dbReference>
<organism evidence="1">
    <name type="scientific">Clostridium tertium</name>
    <dbReference type="NCBI Taxonomy" id="1559"/>
    <lineage>
        <taxon>Bacteria</taxon>
        <taxon>Bacillati</taxon>
        <taxon>Bacillota</taxon>
        <taxon>Clostridia</taxon>
        <taxon>Eubacteriales</taxon>
        <taxon>Clostridiaceae</taxon>
        <taxon>Clostridium</taxon>
    </lineage>
</organism>
<gene>
    <name evidence="1" type="ORF">CTLFYP3_01652</name>
</gene>
<protein>
    <submittedName>
        <fullName evidence="1">Peptide synthase</fullName>
    </submittedName>
</protein>
<dbReference type="Gene3D" id="3.30.559.10">
    <property type="entry name" value="Chloramphenicol acetyltransferase-like domain"/>
    <property type="match status" value="1"/>
</dbReference>
<sequence>MKNHIYSERVDLFDPNIYINLVVEIIGNPNTEEVISAVKLAFKSNEATMSKITLDNNGEAYYEKISASGCKVECTNGDWRAIIKENEKIPFEIDKGELIRVFLINSSDKVILLVMAHHLVGDGKAITYFIEDIMKALSGEKLNYRPIKLITEESFSNKFKVLLPFKLYANYFNKKWSKTGRIFNWEDYYNVHKVYWNKRSSRVVYEHFSTEELSKIHSKAKGLGISVNSYILTAFLEADRDSSVIGMAVNIRKDNNKSISNQVSGISINHKFSDKKTFDENAIMIHKKVLSKLKTPAKKYFIIKFMQLFSPSLLDSIVLYKYGLYENDVTKKIAKVMGYVGDKTRDLGITNLTKLDIPNKYGNYEIKNVLFIPPVVSYAKHIIGVSTMNDGMNISYHFMSNEDMEKEIRFFKRGIKNLRN</sequence>